<proteinExistence type="predicted"/>
<evidence type="ECO:0000313" key="2">
    <source>
        <dbReference type="WBParaSite" id="PS1159_v2.g18741.t1"/>
    </source>
</evidence>
<sequence length="535" mass="61916">MEKAPFGHRWEQFYIAAGQRLQCEKGFFTTNCTKITKTFLKPLLPSPYLEEQNNEIFEAYNMEERHEDTKHDFFATAALTGIIVTVIFNIFFFGILFWYFKNKKSSFEKTNLFEMNTIIPPCSAESPQSCSTEYDCIDETHVSPTMSLLASKAGHENVTEEVVVNRNPHQPNLSNLDGYLVPVQTENTAEITITFEIHKTIEATKMAEFIIIKTILATETAKASVDYDFRIQSENIQMLKKQIGAGNSADVHLADYTKNSNSIKVAVKTLKLNCLKADTLKEIKLLSSCKHENIVKFIGWMEISDEQMCILTEYMRGGGLRTYQKMCIITEYMGGGDLHAYLTNRENHPTISKVFSFIFQVLNAMIYLHDKGIIHRDLAARNFLLNKNYEILKLNDFGISRETDTNGEYVQITPTRRLPFRWLPLETLSDPSVFAQKGDIWAFGVLLWEMYQRGQQPYEQSYNVKDSSDLKHLLSTGERLHKPEQCHEDLYEIMLSCWNENPEERPTFKLIDKRIHDLYDEIIDYNNQYVNLMVQ</sequence>
<name>A0AC35FLP1_9BILA</name>
<protein>
    <submittedName>
        <fullName evidence="2">Protein kinase domain-containing protein</fullName>
    </submittedName>
</protein>
<organism evidence="1 2">
    <name type="scientific">Panagrolaimus sp. PS1159</name>
    <dbReference type="NCBI Taxonomy" id="55785"/>
    <lineage>
        <taxon>Eukaryota</taxon>
        <taxon>Metazoa</taxon>
        <taxon>Ecdysozoa</taxon>
        <taxon>Nematoda</taxon>
        <taxon>Chromadorea</taxon>
        <taxon>Rhabditida</taxon>
        <taxon>Tylenchina</taxon>
        <taxon>Panagrolaimomorpha</taxon>
        <taxon>Panagrolaimoidea</taxon>
        <taxon>Panagrolaimidae</taxon>
        <taxon>Panagrolaimus</taxon>
    </lineage>
</organism>
<accession>A0AC35FLP1</accession>
<dbReference type="Proteomes" id="UP000887580">
    <property type="component" value="Unplaced"/>
</dbReference>
<reference evidence="2" key="1">
    <citation type="submission" date="2022-11" db="UniProtKB">
        <authorList>
            <consortium name="WormBaseParasite"/>
        </authorList>
    </citation>
    <scope>IDENTIFICATION</scope>
</reference>
<dbReference type="WBParaSite" id="PS1159_v2.g18741.t1">
    <property type="protein sequence ID" value="PS1159_v2.g18741.t1"/>
    <property type="gene ID" value="PS1159_v2.g18741"/>
</dbReference>
<evidence type="ECO:0000313" key="1">
    <source>
        <dbReference type="Proteomes" id="UP000887580"/>
    </source>
</evidence>